<dbReference type="Pfam" id="PF00593">
    <property type="entry name" value="TonB_dep_Rec_b-barrel"/>
    <property type="match status" value="1"/>
</dbReference>
<comment type="function">
    <text evidence="11">Involved in the active translocation of vitamin B12 (cyanocobalamin) across the outer membrane to the periplasmic space. It derives its energy for transport by interacting with the trans-periplasmic membrane protein TonB.</text>
</comment>
<feature type="chain" id="PRO_5033190186" description="Vitamin B12 transporter BtuB" evidence="11">
    <location>
        <begin position="22"/>
        <end position="622"/>
    </location>
</feature>
<feature type="signal peptide" evidence="11">
    <location>
        <begin position="1"/>
        <end position="21"/>
    </location>
</feature>
<dbReference type="InterPro" id="IPR010101">
    <property type="entry name" value="B12_transptr_BtuB"/>
</dbReference>
<evidence type="ECO:0000313" key="15">
    <source>
        <dbReference type="EMBL" id="MBB6054561.1"/>
    </source>
</evidence>
<evidence type="ECO:0000256" key="6">
    <source>
        <dbReference type="ARBA" id="ARBA00023065"/>
    </source>
</evidence>
<keyword evidence="6 11" id="KW-0406">Ion transport</keyword>
<keyword evidence="8 11" id="KW-0626">Porin</keyword>
<evidence type="ECO:0000256" key="3">
    <source>
        <dbReference type="ARBA" id="ARBA00022452"/>
    </source>
</evidence>
<dbReference type="GO" id="GO:0009279">
    <property type="term" value="C:cell outer membrane"/>
    <property type="evidence" value="ECO:0007669"/>
    <property type="project" value="UniProtKB-SubCell"/>
</dbReference>
<dbReference type="InterPro" id="IPR036942">
    <property type="entry name" value="Beta-barrel_TonB_sf"/>
</dbReference>
<dbReference type="InterPro" id="IPR012910">
    <property type="entry name" value="Plug_dom"/>
</dbReference>
<evidence type="ECO:0000256" key="5">
    <source>
        <dbReference type="ARBA" id="ARBA00022729"/>
    </source>
</evidence>
<dbReference type="InterPro" id="IPR037066">
    <property type="entry name" value="Plug_dom_sf"/>
</dbReference>
<name>A0A841GH29_9GAMM</name>
<comment type="caution">
    <text evidence="15">The sequence shown here is derived from an EMBL/GenBank/DDBJ whole genome shotgun (WGS) entry which is preliminary data.</text>
</comment>
<feature type="short sequence motif" description="TonB C-terminal box" evidence="11">
    <location>
        <begin position="605"/>
        <end position="622"/>
    </location>
</feature>
<evidence type="ECO:0000256" key="9">
    <source>
        <dbReference type="ARBA" id="ARBA00023136"/>
    </source>
</evidence>
<accession>A0A841GH29</accession>
<dbReference type="Gene3D" id="2.170.130.10">
    <property type="entry name" value="TonB-dependent receptor, plug domain"/>
    <property type="match status" value="1"/>
</dbReference>
<evidence type="ECO:0000259" key="13">
    <source>
        <dbReference type="Pfam" id="PF00593"/>
    </source>
</evidence>
<evidence type="ECO:0000256" key="2">
    <source>
        <dbReference type="ARBA" id="ARBA00022448"/>
    </source>
</evidence>
<dbReference type="CDD" id="cd01347">
    <property type="entry name" value="ligand_gated_channel"/>
    <property type="match status" value="1"/>
</dbReference>
<comment type="similarity">
    <text evidence="11">Belongs to the TonB-dependent receptor family. BtuB (TC 1.B.14.3.1) subfamily.</text>
</comment>
<feature type="short sequence motif" description="TonB box" evidence="11">
    <location>
        <begin position="27"/>
        <end position="34"/>
    </location>
</feature>
<dbReference type="Pfam" id="PF07715">
    <property type="entry name" value="Plug"/>
    <property type="match status" value="1"/>
</dbReference>
<evidence type="ECO:0000256" key="11">
    <source>
        <dbReference type="HAMAP-Rule" id="MF_01531"/>
    </source>
</evidence>
<dbReference type="GO" id="GO:0046930">
    <property type="term" value="C:pore complex"/>
    <property type="evidence" value="ECO:0007669"/>
    <property type="project" value="UniProtKB-KW"/>
</dbReference>
<dbReference type="GO" id="GO:0015288">
    <property type="term" value="F:porin activity"/>
    <property type="evidence" value="ECO:0007669"/>
    <property type="project" value="UniProtKB-KW"/>
</dbReference>
<dbReference type="PROSITE" id="PS52016">
    <property type="entry name" value="TONB_DEPENDENT_REC_3"/>
    <property type="match status" value="1"/>
</dbReference>
<dbReference type="PANTHER" id="PTHR30069:SF53">
    <property type="entry name" value="COLICIN I RECEPTOR-RELATED"/>
    <property type="match status" value="1"/>
</dbReference>
<dbReference type="GO" id="GO:0006811">
    <property type="term" value="P:monoatomic ion transport"/>
    <property type="evidence" value="ECO:0007669"/>
    <property type="project" value="UniProtKB-KW"/>
</dbReference>
<feature type="domain" description="TonB-dependent receptor plug" evidence="14">
    <location>
        <begin position="42"/>
        <end position="146"/>
    </location>
</feature>
<evidence type="ECO:0000256" key="1">
    <source>
        <dbReference type="ARBA" id="ARBA00004571"/>
    </source>
</evidence>
<protein>
    <recommendedName>
        <fullName evidence="11">Vitamin B12 transporter BtuB</fullName>
    </recommendedName>
    <alternativeName>
        <fullName evidence="11">Cobalamin receptor</fullName>
    </alternativeName>
    <alternativeName>
        <fullName evidence="11">Outer membrane cobalamin translocator</fullName>
    </alternativeName>
</protein>
<dbReference type="InterPro" id="IPR039426">
    <property type="entry name" value="TonB-dep_rcpt-like"/>
</dbReference>
<keyword evidence="10 11" id="KW-0998">Cell outer membrane</keyword>
<dbReference type="PANTHER" id="PTHR30069">
    <property type="entry name" value="TONB-DEPENDENT OUTER MEMBRANE RECEPTOR"/>
    <property type="match status" value="1"/>
</dbReference>
<dbReference type="EMBL" id="JACHGR010000001">
    <property type="protein sequence ID" value="MBB6054561.1"/>
    <property type="molecule type" value="Genomic_DNA"/>
</dbReference>
<dbReference type="GO" id="GO:0015420">
    <property type="term" value="F:ABC-type vitamin B12 transporter activity"/>
    <property type="evidence" value="ECO:0007669"/>
    <property type="project" value="InterPro"/>
</dbReference>
<organism evidence="15 16">
    <name type="scientific">Tolumonas osonensis</name>
    <dbReference type="NCBI Taxonomy" id="675874"/>
    <lineage>
        <taxon>Bacteria</taxon>
        <taxon>Pseudomonadati</taxon>
        <taxon>Pseudomonadota</taxon>
        <taxon>Gammaproteobacteria</taxon>
        <taxon>Aeromonadales</taxon>
        <taxon>Aeromonadaceae</taxon>
        <taxon>Tolumonas</taxon>
    </lineage>
</organism>
<evidence type="ECO:0000256" key="4">
    <source>
        <dbReference type="ARBA" id="ARBA00022692"/>
    </source>
</evidence>
<keyword evidence="16" id="KW-1185">Reference proteome</keyword>
<dbReference type="AlphaFoldDB" id="A0A841GH29"/>
<dbReference type="SUPFAM" id="SSF56935">
    <property type="entry name" value="Porins"/>
    <property type="match status" value="1"/>
</dbReference>
<dbReference type="HAMAP" id="MF_01531">
    <property type="entry name" value="BtuB"/>
    <property type="match status" value="1"/>
</dbReference>
<dbReference type="InterPro" id="IPR000531">
    <property type="entry name" value="Beta-barrel_TonB"/>
</dbReference>
<dbReference type="RefSeq" id="WP_188025353.1">
    <property type="nucleotide sequence ID" value="NZ_JACHGR010000001.1"/>
</dbReference>
<evidence type="ECO:0000256" key="8">
    <source>
        <dbReference type="ARBA" id="ARBA00023114"/>
    </source>
</evidence>
<comment type="subcellular location">
    <subcellularLocation>
        <location evidence="1 11 12">Cell outer membrane</location>
        <topology evidence="1 11 12">Multi-pass membrane protein</topology>
    </subcellularLocation>
</comment>
<dbReference type="Gene3D" id="2.40.170.20">
    <property type="entry name" value="TonB-dependent receptor, beta-barrel domain"/>
    <property type="match status" value="1"/>
</dbReference>
<evidence type="ECO:0000313" key="16">
    <source>
        <dbReference type="Proteomes" id="UP000585721"/>
    </source>
</evidence>
<reference evidence="15 16" key="1">
    <citation type="submission" date="2020-08" db="EMBL/GenBank/DDBJ databases">
        <title>Genomic Encyclopedia of Type Strains, Phase IV (KMG-IV): sequencing the most valuable type-strain genomes for metagenomic binning, comparative biology and taxonomic classification.</title>
        <authorList>
            <person name="Goeker M."/>
        </authorList>
    </citation>
    <scope>NUCLEOTIDE SEQUENCE [LARGE SCALE GENOMIC DNA]</scope>
    <source>
        <strain evidence="15 16">DSM 22975</strain>
    </source>
</reference>
<keyword evidence="7 11" id="KW-0798">TonB box</keyword>
<keyword evidence="2 11" id="KW-0813">Transport</keyword>
<sequence length="622" mass="69562" precursor="true">MSKRLTASVLSALAIAAPVHAEESTGLPITVTATRFAEPTASVLAPVNIITRKDIEQLHARSLSDVVKTLPGVEMVSNGGRGQQSSVIVRGATSAETLVLMDGVRINSATNGGTDFSGIPLNQVERIEFVRGARASVYGSDAIGGVINIITRGSAGQNKHTLNGSAGSRDYQNLNGSTSFDINQQQHLKFAAGYETEDGYNVHPVEGVNDGDAHGFLGRNAMLDYQNQLTDNVNVYGAMHWSRNTVQSDGSSVPYVYDGVTYGGHERDETWEENTHYQLGTKYRKERYQTELNASLINNDMYYYPDTITRHDADSVYKTSQYQLSWLNHYQVTDPWTVGAGVDLRRDVLHSDSLSSGSAFFDEDKNRNNVGVYALSQYRWEQWLGELSGRTDDNQQYGRHNTWQAGLGWNFLPEYRLSARYGTAFRAPTFNDLYTPYAASPDLKPETSKNSEIALEGTTREVLWRVTAYRNDLEDMIEWAPDSSGSWYPGNVGRARIKGVELEAEFATGWLTHKLSADFKNARDLEDDTPLSRRAKRNYKWTGMANWNKWDASLTGQYQSERYDSATRLAPYALWNAAAGYHVLPQLRIGGRIDNLFDKDYTLAKGYATAERSYYVDFSYQM</sequence>
<proteinExistence type="inferred from homology"/>
<evidence type="ECO:0000256" key="10">
    <source>
        <dbReference type="ARBA" id="ARBA00023237"/>
    </source>
</evidence>
<gene>
    <name evidence="11" type="primary">btuB</name>
    <name evidence="15" type="ORF">HNR75_000426</name>
</gene>
<keyword evidence="5 11" id="KW-0732">Signal</keyword>
<feature type="domain" description="TonB-dependent receptor-like beta-barrel" evidence="13">
    <location>
        <begin position="222"/>
        <end position="596"/>
    </location>
</feature>
<keyword evidence="9 11" id="KW-0472">Membrane</keyword>
<evidence type="ECO:0000256" key="7">
    <source>
        <dbReference type="ARBA" id="ARBA00023077"/>
    </source>
</evidence>
<keyword evidence="3 11" id="KW-1134">Transmembrane beta strand</keyword>
<dbReference type="Proteomes" id="UP000585721">
    <property type="component" value="Unassembled WGS sequence"/>
</dbReference>
<keyword evidence="4 11" id="KW-0812">Transmembrane</keyword>
<evidence type="ECO:0000259" key="14">
    <source>
        <dbReference type="Pfam" id="PF07715"/>
    </source>
</evidence>
<evidence type="ECO:0000256" key="12">
    <source>
        <dbReference type="PROSITE-ProRule" id="PRU01360"/>
    </source>
</evidence>